<evidence type="ECO:0000313" key="3">
    <source>
        <dbReference type="Proteomes" id="UP000324800"/>
    </source>
</evidence>
<feature type="compositionally biased region" description="Acidic residues" evidence="1">
    <location>
        <begin position="1"/>
        <end position="14"/>
    </location>
</feature>
<dbReference type="AlphaFoldDB" id="A0A5J4VDT3"/>
<evidence type="ECO:0000256" key="1">
    <source>
        <dbReference type="SAM" id="MobiDB-lite"/>
    </source>
</evidence>
<dbReference type="EMBL" id="SNRW01007743">
    <property type="protein sequence ID" value="KAA6380720.1"/>
    <property type="molecule type" value="Genomic_DNA"/>
</dbReference>
<comment type="caution">
    <text evidence="2">The sequence shown here is derived from an EMBL/GenBank/DDBJ whole genome shotgun (WGS) entry which is preliminary data.</text>
</comment>
<gene>
    <name evidence="2" type="ORF">EZS28_023751</name>
</gene>
<evidence type="ECO:0000313" key="2">
    <source>
        <dbReference type="EMBL" id="KAA6380720.1"/>
    </source>
</evidence>
<organism evidence="2 3">
    <name type="scientific">Streblomastix strix</name>
    <dbReference type="NCBI Taxonomy" id="222440"/>
    <lineage>
        <taxon>Eukaryota</taxon>
        <taxon>Metamonada</taxon>
        <taxon>Preaxostyla</taxon>
        <taxon>Oxymonadida</taxon>
        <taxon>Streblomastigidae</taxon>
        <taxon>Streblomastix</taxon>
    </lineage>
</organism>
<protein>
    <submittedName>
        <fullName evidence="2">Uncharacterized protein</fullName>
    </submittedName>
</protein>
<sequence>MIELEQGDEDESWDDPFQGFPEKVNEPRRQQGGRSGRMNFNQQAQRPRDMTLQSPGKQIAEILSKKMAQQASTFKPLGYIDRSFIFRDLRKFRYVGSDWKVVTPKGRTRLEQGDQYADAMTRLIDSQQTLLIAMENGLSGQNKIEQIAHAYAMLRVCVNAEAQLKELANAPRELRTVYQNAPGFEENGLVAFPISTRTILVYTISDPSTVVAATLVLTVTTIPTFPAIRDIAATIPCSPVQLRKKSVIKKRIADEGSRKKSQGSFWLQFYAVRRIVSEYGDVFQEWKQ</sequence>
<reference evidence="2 3" key="1">
    <citation type="submission" date="2019-03" db="EMBL/GenBank/DDBJ databases">
        <title>Single cell metagenomics reveals metabolic interactions within the superorganism composed of flagellate Streblomastix strix and complex community of Bacteroidetes bacteria on its surface.</title>
        <authorList>
            <person name="Treitli S.C."/>
            <person name="Kolisko M."/>
            <person name="Husnik F."/>
            <person name="Keeling P."/>
            <person name="Hampl V."/>
        </authorList>
    </citation>
    <scope>NUCLEOTIDE SEQUENCE [LARGE SCALE GENOMIC DNA]</scope>
    <source>
        <strain evidence="2">ST1C</strain>
    </source>
</reference>
<dbReference type="Proteomes" id="UP000324800">
    <property type="component" value="Unassembled WGS sequence"/>
</dbReference>
<accession>A0A5J4VDT3</accession>
<feature type="region of interest" description="Disordered" evidence="1">
    <location>
        <begin position="1"/>
        <end position="53"/>
    </location>
</feature>
<proteinExistence type="predicted"/>
<name>A0A5J4VDT3_9EUKA</name>
<feature type="compositionally biased region" description="Polar residues" evidence="1">
    <location>
        <begin position="38"/>
        <end position="53"/>
    </location>
</feature>